<dbReference type="RefSeq" id="WP_084282266.1">
    <property type="nucleotide sequence ID" value="NZ_FWXJ01000002.1"/>
</dbReference>
<dbReference type="STRING" id="1938817.SAMN06296008_10239"/>
<dbReference type="GO" id="GO:0003697">
    <property type="term" value="F:single-stranded DNA binding"/>
    <property type="evidence" value="ECO:0007669"/>
    <property type="project" value="InterPro"/>
</dbReference>
<dbReference type="InterPro" id="IPR023646">
    <property type="entry name" value="Prisomal_replication_PriB"/>
</dbReference>
<dbReference type="Proteomes" id="UP000192708">
    <property type="component" value="Unassembled WGS sequence"/>
</dbReference>
<reference evidence="5 6" key="1">
    <citation type="submission" date="2017-04" db="EMBL/GenBank/DDBJ databases">
        <authorList>
            <person name="Afonso C.L."/>
            <person name="Miller P.J."/>
            <person name="Scott M.A."/>
            <person name="Spackman E."/>
            <person name="Goraichik I."/>
            <person name="Dimitrov K.M."/>
            <person name="Suarez D.L."/>
            <person name="Swayne D.E."/>
        </authorList>
    </citation>
    <scope>NUCLEOTIDE SEQUENCE [LARGE SCALE GENOMIC DNA]</scope>
    <source>
        <strain evidence="5 6">VK13</strain>
    </source>
</reference>
<dbReference type="PIRSF" id="PIRSF003135">
    <property type="entry name" value="Primosomal_n"/>
    <property type="match status" value="1"/>
</dbReference>
<dbReference type="Pfam" id="PF22657">
    <property type="entry name" value="SSB_1"/>
    <property type="match status" value="1"/>
</dbReference>
<dbReference type="PROSITE" id="PS50935">
    <property type="entry name" value="SSB"/>
    <property type="match status" value="1"/>
</dbReference>
<sequence length="102" mass="11280">MVEPSLNLNSFRLTARLSSKEAIRYSPAGQAILKCELQHSGTVMEAEKMRKVEMNLMAIGVGQIVNVLDQLEIGQLIDASGFMAQMGFNRKALVFHITNINT</sequence>
<dbReference type="EMBL" id="FWXJ01000002">
    <property type="protein sequence ID" value="SMC31824.1"/>
    <property type="molecule type" value="Genomic_DNA"/>
</dbReference>
<dbReference type="Gene3D" id="2.40.50.140">
    <property type="entry name" value="Nucleic acid-binding proteins"/>
    <property type="match status" value="1"/>
</dbReference>
<dbReference type="AlphaFoldDB" id="A0A1W1Y6R6"/>
<keyword evidence="2" id="KW-0235">DNA replication</keyword>
<gene>
    <name evidence="5" type="ORF">SAMN06296008_10239</name>
</gene>
<dbReference type="GO" id="GO:1990077">
    <property type="term" value="C:primosome complex"/>
    <property type="evidence" value="ECO:0007669"/>
    <property type="project" value="UniProtKB-KW"/>
</dbReference>
<dbReference type="InterPro" id="IPR012340">
    <property type="entry name" value="NA-bd_OB-fold"/>
</dbReference>
<name>A0A1W1Y6R6_9BURK</name>
<evidence type="ECO:0000313" key="6">
    <source>
        <dbReference type="Proteomes" id="UP000192708"/>
    </source>
</evidence>
<keyword evidence="6" id="KW-1185">Reference proteome</keyword>
<evidence type="ECO:0000256" key="3">
    <source>
        <dbReference type="ARBA" id="ARBA00023125"/>
    </source>
</evidence>
<organism evidence="5 6">
    <name type="scientific">Polynucleobacter kasalickyi</name>
    <dbReference type="NCBI Taxonomy" id="1938817"/>
    <lineage>
        <taxon>Bacteria</taxon>
        <taxon>Pseudomonadati</taxon>
        <taxon>Pseudomonadota</taxon>
        <taxon>Betaproteobacteria</taxon>
        <taxon>Burkholderiales</taxon>
        <taxon>Burkholderiaceae</taxon>
        <taxon>Polynucleobacter</taxon>
    </lineage>
</organism>
<dbReference type="InterPro" id="IPR000424">
    <property type="entry name" value="Primosome_PriB/ssb"/>
</dbReference>
<keyword evidence="3 4" id="KW-0238">DNA-binding</keyword>
<accession>A0A1W1Y6R6</accession>
<dbReference type="SUPFAM" id="SSF50249">
    <property type="entry name" value="Nucleic acid-binding proteins"/>
    <property type="match status" value="1"/>
</dbReference>
<evidence type="ECO:0000313" key="5">
    <source>
        <dbReference type="EMBL" id="SMC31824.1"/>
    </source>
</evidence>
<proteinExistence type="predicted"/>
<evidence type="ECO:0000256" key="2">
    <source>
        <dbReference type="ARBA" id="ARBA00022705"/>
    </source>
</evidence>
<dbReference type="GO" id="GO:0006269">
    <property type="term" value="P:DNA replication, synthesis of primer"/>
    <property type="evidence" value="ECO:0007669"/>
    <property type="project" value="UniProtKB-KW"/>
</dbReference>
<protein>
    <submittedName>
        <fullName evidence="5">Restart primosome assembly protein PriB</fullName>
    </submittedName>
</protein>
<evidence type="ECO:0000256" key="1">
    <source>
        <dbReference type="ARBA" id="ARBA00022515"/>
    </source>
</evidence>
<dbReference type="OrthoDB" id="5296916at2"/>
<evidence type="ECO:0000256" key="4">
    <source>
        <dbReference type="PROSITE-ProRule" id="PRU00252"/>
    </source>
</evidence>
<keyword evidence="1" id="KW-0639">Primosome</keyword>
<dbReference type="NCBIfam" id="TIGR04418">
    <property type="entry name" value="PriB_gamma"/>
    <property type="match status" value="1"/>
</dbReference>